<dbReference type="GO" id="GO:0005737">
    <property type="term" value="C:cytoplasm"/>
    <property type="evidence" value="ECO:0007669"/>
    <property type="project" value="UniProtKB-SubCell"/>
</dbReference>
<dbReference type="SUPFAM" id="SSF53633">
    <property type="entry name" value="Carbamate kinase-like"/>
    <property type="match status" value="1"/>
</dbReference>
<comment type="similarity">
    <text evidence="9">Belongs to the acetylglutamate kinase family. ArgB subfamily.</text>
</comment>
<accession>F0SY47</accession>
<dbReference type="InterPro" id="IPR041727">
    <property type="entry name" value="NAGK-C"/>
</dbReference>
<dbReference type="HOGENOM" id="CLU_053680_0_0_9"/>
<evidence type="ECO:0000313" key="11">
    <source>
        <dbReference type="EMBL" id="ADY54797.1"/>
    </source>
</evidence>
<dbReference type="Pfam" id="PF00696">
    <property type="entry name" value="AA_kinase"/>
    <property type="match status" value="1"/>
</dbReference>
<dbReference type="RefSeq" id="WP_013623668.1">
    <property type="nucleotide sequence ID" value="NC_015172.1"/>
</dbReference>
<comment type="catalytic activity">
    <reaction evidence="8 9">
        <text>N-acetyl-L-glutamate + ATP = N-acetyl-L-glutamyl 5-phosphate + ADP</text>
        <dbReference type="Rhea" id="RHEA:14629"/>
        <dbReference type="ChEBI" id="CHEBI:30616"/>
        <dbReference type="ChEBI" id="CHEBI:44337"/>
        <dbReference type="ChEBI" id="CHEBI:57936"/>
        <dbReference type="ChEBI" id="CHEBI:456216"/>
        <dbReference type="EC" id="2.7.2.8"/>
    </reaction>
</comment>
<feature type="domain" description="Aspartate/glutamate/uridylate kinase" evidence="10">
    <location>
        <begin position="27"/>
        <end position="274"/>
    </location>
</feature>
<dbReference type="GO" id="GO:0005524">
    <property type="term" value="F:ATP binding"/>
    <property type="evidence" value="ECO:0007669"/>
    <property type="project" value="UniProtKB-UniRule"/>
</dbReference>
<keyword evidence="5 9" id="KW-0547">Nucleotide-binding</keyword>
<evidence type="ECO:0000256" key="4">
    <source>
        <dbReference type="ARBA" id="ARBA00022679"/>
    </source>
</evidence>
<dbReference type="NCBIfam" id="TIGR00761">
    <property type="entry name" value="argB"/>
    <property type="match status" value="1"/>
</dbReference>
<evidence type="ECO:0000256" key="9">
    <source>
        <dbReference type="HAMAP-Rule" id="MF_00082"/>
    </source>
</evidence>
<dbReference type="InterPro" id="IPR036393">
    <property type="entry name" value="AceGlu_kinase-like_sf"/>
</dbReference>
<dbReference type="InterPro" id="IPR001048">
    <property type="entry name" value="Asp/Glu/Uridylate_kinase"/>
</dbReference>
<keyword evidence="6 9" id="KW-0418">Kinase</keyword>
<keyword evidence="4 9" id="KW-0808">Transferase</keyword>
<evidence type="ECO:0000259" key="10">
    <source>
        <dbReference type="Pfam" id="PF00696"/>
    </source>
</evidence>
<dbReference type="STRING" id="645991.Sgly_0431"/>
<dbReference type="Proteomes" id="UP000007488">
    <property type="component" value="Chromosome"/>
</dbReference>
<comment type="pathway">
    <text evidence="1 9">Amino-acid biosynthesis; L-arginine biosynthesis; N(2)-acetyl-L-ornithine from L-glutamate: step 2/4.</text>
</comment>
<dbReference type="PRINTS" id="PR00474">
    <property type="entry name" value="GLU5KINASE"/>
</dbReference>
<dbReference type="HAMAP" id="MF_00082">
    <property type="entry name" value="ArgB"/>
    <property type="match status" value="1"/>
</dbReference>
<name>F0SY47_SYNGF</name>
<feature type="binding site" evidence="9">
    <location>
        <position position="192"/>
    </location>
    <ligand>
        <name>substrate</name>
    </ligand>
</feature>
<dbReference type="InterPro" id="IPR037528">
    <property type="entry name" value="ArgB"/>
</dbReference>
<evidence type="ECO:0000256" key="2">
    <source>
        <dbReference type="ARBA" id="ARBA00022571"/>
    </source>
</evidence>
<evidence type="ECO:0000313" key="12">
    <source>
        <dbReference type="Proteomes" id="UP000007488"/>
    </source>
</evidence>
<dbReference type="Gene3D" id="3.40.1160.10">
    <property type="entry name" value="Acetylglutamate kinase-like"/>
    <property type="match status" value="1"/>
</dbReference>
<dbReference type="eggNOG" id="COG0548">
    <property type="taxonomic scope" value="Bacteria"/>
</dbReference>
<evidence type="ECO:0000256" key="1">
    <source>
        <dbReference type="ARBA" id="ARBA00004828"/>
    </source>
</evidence>
<feature type="binding site" evidence="9">
    <location>
        <position position="88"/>
    </location>
    <ligand>
        <name>substrate</name>
    </ligand>
</feature>
<reference evidence="12" key="2">
    <citation type="submission" date="2011-02" db="EMBL/GenBank/DDBJ databases">
        <title>The complete genome of Syntrophobotulus glycolicus DSM 8271.</title>
        <authorList>
            <person name="Lucas S."/>
            <person name="Copeland A."/>
            <person name="Lapidus A."/>
            <person name="Bruce D."/>
            <person name="Goodwin L."/>
            <person name="Pitluck S."/>
            <person name="Kyrpides N."/>
            <person name="Mavromatis K."/>
            <person name="Pagani I."/>
            <person name="Ivanova N."/>
            <person name="Mikhailova N."/>
            <person name="Chertkov O."/>
            <person name="Held B."/>
            <person name="Detter J.C."/>
            <person name="Tapia R."/>
            <person name="Han C."/>
            <person name="Land M."/>
            <person name="Hauser L."/>
            <person name="Markowitz V."/>
            <person name="Cheng J.-F."/>
            <person name="Hugenholtz P."/>
            <person name="Woyke T."/>
            <person name="Wu D."/>
            <person name="Spring S."/>
            <person name="Schroeder M."/>
            <person name="Brambilla E."/>
            <person name="Klenk H.-P."/>
            <person name="Eisen J.A."/>
        </authorList>
    </citation>
    <scope>NUCLEOTIDE SEQUENCE [LARGE SCALE GENOMIC DNA]</scope>
    <source>
        <strain evidence="12">DSM 8271 / FlGlyR</strain>
    </source>
</reference>
<keyword evidence="9" id="KW-0963">Cytoplasm</keyword>
<feature type="binding site" evidence="9">
    <location>
        <begin position="66"/>
        <end position="67"/>
    </location>
    <ligand>
        <name>substrate</name>
    </ligand>
</feature>
<dbReference type="InterPro" id="IPR004662">
    <property type="entry name" value="AcgluKinase_fam"/>
</dbReference>
<comment type="function">
    <text evidence="9">Catalyzes the ATP-dependent phosphorylation of N-acetyl-L-glutamate.</text>
</comment>
<dbReference type="OrthoDB" id="9803155at2"/>
<dbReference type="AlphaFoldDB" id="F0SY47"/>
<evidence type="ECO:0000256" key="6">
    <source>
        <dbReference type="ARBA" id="ARBA00022777"/>
    </source>
</evidence>
<evidence type="ECO:0000256" key="3">
    <source>
        <dbReference type="ARBA" id="ARBA00022605"/>
    </source>
</evidence>
<dbReference type="PANTHER" id="PTHR23342">
    <property type="entry name" value="N-ACETYLGLUTAMATE SYNTHASE"/>
    <property type="match status" value="1"/>
</dbReference>
<organism evidence="11 12">
    <name type="scientific">Syntrophobotulus glycolicus (strain DSM 8271 / FlGlyR)</name>
    <dbReference type="NCBI Taxonomy" id="645991"/>
    <lineage>
        <taxon>Bacteria</taxon>
        <taxon>Bacillati</taxon>
        <taxon>Bacillota</taxon>
        <taxon>Clostridia</taxon>
        <taxon>Eubacteriales</taxon>
        <taxon>Desulfitobacteriaceae</taxon>
        <taxon>Syntrophobotulus</taxon>
    </lineage>
</organism>
<keyword evidence="7 9" id="KW-0067">ATP-binding</keyword>
<dbReference type="CDD" id="cd04250">
    <property type="entry name" value="AAK_NAGK-C"/>
    <property type="match status" value="1"/>
</dbReference>
<evidence type="ECO:0000256" key="8">
    <source>
        <dbReference type="ARBA" id="ARBA00048141"/>
    </source>
</evidence>
<dbReference type="UniPathway" id="UPA00068">
    <property type="reaction ID" value="UER00107"/>
</dbReference>
<reference evidence="11 12" key="1">
    <citation type="journal article" date="2011" name="Stand. Genomic Sci.">
        <title>Complete genome sequence of Syntrophobotulus glycolicus type strain (FlGlyR).</title>
        <authorList>
            <person name="Han C."/>
            <person name="Mwirichia R."/>
            <person name="Chertkov O."/>
            <person name="Held B."/>
            <person name="Lapidus A."/>
            <person name="Nolan M."/>
            <person name="Lucas S."/>
            <person name="Hammon N."/>
            <person name="Deshpande S."/>
            <person name="Cheng J.F."/>
            <person name="Tapia R."/>
            <person name="Goodwin L."/>
            <person name="Pitluck S."/>
            <person name="Huntemann M."/>
            <person name="Liolios K."/>
            <person name="Ivanova N."/>
            <person name="Pagani I."/>
            <person name="Mavromatis K."/>
            <person name="Ovchinikova G."/>
            <person name="Pati A."/>
            <person name="Chen A."/>
            <person name="Palaniappan K."/>
            <person name="Land M."/>
            <person name="Hauser L."/>
            <person name="Brambilla E.M."/>
            <person name="Rohde M."/>
            <person name="Spring S."/>
            <person name="Sikorski J."/>
            <person name="Goker M."/>
            <person name="Woyke T."/>
            <person name="Bristow J."/>
            <person name="Eisen J.A."/>
            <person name="Markowitz V."/>
            <person name="Hugenholtz P."/>
            <person name="Kyrpides N.C."/>
            <person name="Klenk H.P."/>
            <person name="Detter J.C."/>
        </authorList>
    </citation>
    <scope>NUCLEOTIDE SEQUENCE [LARGE SCALE GENOMIC DNA]</scope>
    <source>
        <strain evidence="12">DSM 8271 / FlGlyR</strain>
    </source>
</reference>
<dbReference type="EC" id="2.7.2.8" evidence="9"/>
<comment type="subcellular location">
    <subcellularLocation>
        <location evidence="9">Cytoplasm</location>
    </subcellularLocation>
</comment>
<dbReference type="PANTHER" id="PTHR23342:SF0">
    <property type="entry name" value="N-ACETYLGLUTAMATE SYNTHASE, MITOCHONDRIAL"/>
    <property type="match status" value="1"/>
</dbReference>
<proteinExistence type="inferred from homology"/>
<dbReference type="GO" id="GO:0003991">
    <property type="term" value="F:acetylglutamate kinase activity"/>
    <property type="evidence" value="ECO:0007669"/>
    <property type="project" value="UniProtKB-UniRule"/>
</dbReference>
<dbReference type="PIRSF" id="PIRSF000728">
    <property type="entry name" value="NAGK"/>
    <property type="match status" value="1"/>
</dbReference>
<sequence length="296" mass="31465">MPKINDLEKANILIEALPYIQKFKGSTVVIKYGGHAMVDQDLKSKVMLDIILLQLVGIRPVIVHGGGPEINAMLERVGKESTFVRGLRVTDEETMEIAAMVLVGKLNTEIVSMLNNAGGKAVGLNGQDARLLVAGKKPLKVEKEDGEIEHVDLGYVGEVKQVSPEIMISLLSQGYIPVISPIAGGENGESYNVNADTAAGKIAGALGADKFFLLTDVKGVMKDLHDPGSLISVIEKTEVDELIRAKILTGGMIPKVECGVNALNEGAGSVHIIDGRVPHAILLELFTDGGIGTMIK</sequence>
<feature type="site" description="Transition state stabilizer" evidence="9">
    <location>
        <position position="255"/>
    </location>
</feature>
<protein>
    <recommendedName>
        <fullName evidence="9">Acetylglutamate kinase</fullName>
        <ecNumber evidence="9">2.7.2.8</ecNumber>
    </recommendedName>
    <alternativeName>
        <fullName evidence="9">N-acetyl-L-glutamate 5-phosphotransferase</fullName>
    </alternativeName>
    <alternativeName>
        <fullName evidence="9">NAG kinase</fullName>
        <shortName evidence="9">NAGK</shortName>
    </alternativeName>
</protein>
<evidence type="ECO:0000256" key="5">
    <source>
        <dbReference type="ARBA" id="ARBA00022741"/>
    </source>
</evidence>
<dbReference type="GO" id="GO:0042450">
    <property type="term" value="P:L-arginine biosynthetic process via ornithine"/>
    <property type="evidence" value="ECO:0007669"/>
    <property type="project" value="UniProtKB-UniRule"/>
</dbReference>
<gene>
    <name evidence="9" type="primary">argB</name>
    <name evidence="11" type="ordered locus">Sgly_0431</name>
</gene>
<dbReference type="InterPro" id="IPR001057">
    <property type="entry name" value="Glu/AcGlu_kinase"/>
</dbReference>
<evidence type="ECO:0000256" key="7">
    <source>
        <dbReference type="ARBA" id="ARBA00022840"/>
    </source>
</evidence>
<dbReference type="FunFam" id="3.40.1160.10:FF:000004">
    <property type="entry name" value="Acetylglutamate kinase"/>
    <property type="match status" value="1"/>
</dbReference>
<dbReference type="KEGG" id="sgy:Sgly_0431"/>
<keyword evidence="12" id="KW-1185">Reference proteome</keyword>
<dbReference type="EMBL" id="CP002547">
    <property type="protein sequence ID" value="ADY54797.1"/>
    <property type="molecule type" value="Genomic_DNA"/>
</dbReference>
<keyword evidence="2 9" id="KW-0055">Arginine biosynthesis</keyword>
<feature type="site" description="Transition state stabilizer" evidence="9">
    <location>
        <position position="31"/>
    </location>
</feature>
<keyword evidence="3 9" id="KW-0028">Amino-acid biosynthesis</keyword>